<protein>
    <submittedName>
        <fullName evidence="2">Uncharacterized protein</fullName>
    </submittedName>
</protein>
<dbReference type="RefSeq" id="WP_268254421.1">
    <property type="nucleotide sequence ID" value="NZ_BMUT01000010.1"/>
</dbReference>
<reference evidence="3" key="1">
    <citation type="journal article" date="2019" name="Int. J. Syst. Evol. Microbiol.">
        <title>The Global Catalogue of Microorganisms (GCM) 10K type strain sequencing project: providing services to taxonomists for standard genome sequencing and annotation.</title>
        <authorList>
            <consortium name="The Broad Institute Genomics Platform"/>
            <consortium name="The Broad Institute Genome Sequencing Center for Infectious Disease"/>
            <person name="Wu L."/>
            <person name="Ma J."/>
        </authorList>
    </citation>
    <scope>NUCLEOTIDE SEQUENCE [LARGE SCALE GENOMIC DNA]</scope>
    <source>
        <strain evidence="3">JCM 4586</strain>
    </source>
</reference>
<evidence type="ECO:0000256" key="1">
    <source>
        <dbReference type="SAM" id="Phobius"/>
    </source>
</evidence>
<dbReference type="NCBIfam" id="NF040912">
    <property type="entry name" value="SGM_5486_fam"/>
    <property type="match status" value="1"/>
</dbReference>
<gene>
    <name evidence="2" type="ORF">GCM10010324_45100</name>
</gene>
<sequence length="39" mass="4101">MQPVLDPHPKNGQKTLLTILGAMLGITVVISVIATVFSP</sequence>
<name>A0ABQ2YW16_9ACTN</name>
<keyword evidence="1" id="KW-0472">Membrane</keyword>
<keyword evidence="1" id="KW-0812">Transmembrane</keyword>
<evidence type="ECO:0000313" key="2">
    <source>
        <dbReference type="EMBL" id="GGX94252.1"/>
    </source>
</evidence>
<dbReference type="Proteomes" id="UP000659223">
    <property type="component" value="Unassembled WGS sequence"/>
</dbReference>
<comment type="caution">
    <text evidence="2">The sequence shown here is derived from an EMBL/GenBank/DDBJ whole genome shotgun (WGS) entry which is preliminary data.</text>
</comment>
<accession>A0ABQ2YW16</accession>
<proteinExistence type="predicted"/>
<feature type="transmembrane region" description="Helical" evidence="1">
    <location>
        <begin position="15"/>
        <end position="37"/>
    </location>
</feature>
<keyword evidence="1" id="KW-1133">Transmembrane helix</keyword>
<dbReference type="InterPro" id="IPR049750">
    <property type="entry name" value="SGM_5486-like-assoc"/>
</dbReference>
<organism evidence="2 3">
    <name type="scientific">Streptomyces hiroshimensis</name>
    <dbReference type="NCBI Taxonomy" id="66424"/>
    <lineage>
        <taxon>Bacteria</taxon>
        <taxon>Bacillati</taxon>
        <taxon>Actinomycetota</taxon>
        <taxon>Actinomycetes</taxon>
        <taxon>Kitasatosporales</taxon>
        <taxon>Streptomycetaceae</taxon>
        <taxon>Streptomyces</taxon>
    </lineage>
</organism>
<keyword evidence="3" id="KW-1185">Reference proteome</keyword>
<evidence type="ECO:0000313" key="3">
    <source>
        <dbReference type="Proteomes" id="UP000659223"/>
    </source>
</evidence>
<dbReference type="EMBL" id="BMUT01000010">
    <property type="protein sequence ID" value="GGX94252.1"/>
    <property type="molecule type" value="Genomic_DNA"/>
</dbReference>